<dbReference type="InterPro" id="IPR025736">
    <property type="entry name" value="PucR_C-HTH_dom"/>
</dbReference>
<dbReference type="Pfam" id="PF13556">
    <property type="entry name" value="HTH_30"/>
    <property type="match status" value="1"/>
</dbReference>
<proteinExistence type="predicted"/>
<evidence type="ECO:0000313" key="3">
    <source>
        <dbReference type="EMBL" id="GAA3523127.1"/>
    </source>
</evidence>
<organism evidence="3 4">
    <name type="scientific">Amycolatopsis ultiminotia</name>
    <dbReference type="NCBI Taxonomy" id="543629"/>
    <lineage>
        <taxon>Bacteria</taxon>
        <taxon>Bacillati</taxon>
        <taxon>Actinomycetota</taxon>
        <taxon>Actinomycetes</taxon>
        <taxon>Pseudonocardiales</taxon>
        <taxon>Pseudonocardiaceae</taxon>
        <taxon>Amycolatopsis</taxon>
    </lineage>
</organism>
<gene>
    <name evidence="3" type="ORF">GCM10022222_01340</name>
</gene>
<evidence type="ECO:0000259" key="2">
    <source>
        <dbReference type="Pfam" id="PF14361"/>
    </source>
</evidence>
<dbReference type="Gene3D" id="1.10.10.2840">
    <property type="entry name" value="PucR C-terminal helix-turn-helix domain"/>
    <property type="match status" value="1"/>
</dbReference>
<sequence length="387" mass="43025">MHAHHSLLATIADRLLVRRAALVDAQMTQLRTFRSYNRVPDDDLLRSCERNVARVVATLEQRDSLPPGIEEDERDSGRRRALQAIPADDVVKAYRAVLRVLRDAFIEEASAVSADPWDVLAGTRKLWELTDRYSDVLVAARQQADIDSARREEQHRMALVQRLVSGAIEPGEILPGGAVHTVLPDREYWVVRAHADTADLPQLSHHLESAGPAARTLIAPFDNDVVAITAARPTACDSAVIAVGGPVRLTEIPQAFAEATRVLRVALRYHREGVVDSSSLSVRLAVEQHRELGEQLHRRYVDPVLTQPGAHEILTTIRTYFRTRRSIADTAAALSVHQNTVRYRLSRFETLVSASTADTDTLVEVWWALEHDSIRGDVDGSPSHVAF</sequence>
<dbReference type="InterPro" id="IPR051448">
    <property type="entry name" value="CdaR-like_regulators"/>
</dbReference>
<dbReference type="Pfam" id="PF14361">
    <property type="entry name" value="RsbRD_N"/>
    <property type="match status" value="1"/>
</dbReference>
<evidence type="ECO:0000259" key="1">
    <source>
        <dbReference type="Pfam" id="PF13556"/>
    </source>
</evidence>
<evidence type="ECO:0000313" key="4">
    <source>
        <dbReference type="Proteomes" id="UP001500689"/>
    </source>
</evidence>
<dbReference type="InterPro" id="IPR025751">
    <property type="entry name" value="RsbRD_N_dom"/>
</dbReference>
<reference evidence="4" key="1">
    <citation type="journal article" date="2019" name="Int. J. Syst. Evol. Microbiol.">
        <title>The Global Catalogue of Microorganisms (GCM) 10K type strain sequencing project: providing services to taxonomists for standard genome sequencing and annotation.</title>
        <authorList>
            <consortium name="The Broad Institute Genomics Platform"/>
            <consortium name="The Broad Institute Genome Sequencing Center for Infectious Disease"/>
            <person name="Wu L."/>
            <person name="Ma J."/>
        </authorList>
    </citation>
    <scope>NUCLEOTIDE SEQUENCE [LARGE SCALE GENOMIC DNA]</scope>
    <source>
        <strain evidence="4">JCM 16898</strain>
    </source>
</reference>
<feature type="domain" description="RsbT co-antagonist protein RsbRD N-terminal" evidence="2">
    <location>
        <begin position="20"/>
        <end position="156"/>
    </location>
</feature>
<feature type="domain" description="PucR C-terminal helix-turn-helix" evidence="1">
    <location>
        <begin position="314"/>
        <end position="370"/>
    </location>
</feature>
<dbReference type="Proteomes" id="UP001500689">
    <property type="component" value="Unassembled WGS sequence"/>
</dbReference>
<dbReference type="PANTHER" id="PTHR33744">
    <property type="entry name" value="CARBOHYDRATE DIACID REGULATOR"/>
    <property type="match status" value="1"/>
</dbReference>
<dbReference type="RefSeq" id="WP_344854232.1">
    <property type="nucleotide sequence ID" value="NZ_BAAAZN010000001.1"/>
</dbReference>
<dbReference type="InterPro" id="IPR042070">
    <property type="entry name" value="PucR_C-HTH_sf"/>
</dbReference>
<keyword evidence="4" id="KW-1185">Reference proteome</keyword>
<accession>A0ABP6UVR2</accession>
<comment type="caution">
    <text evidence="3">The sequence shown here is derived from an EMBL/GenBank/DDBJ whole genome shotgun (WGS) entry which is preliminary data.</text>
</comment>
<protein>
    <submittedName>
        <fullName evidence="3">PucR family transcriptional regulator</fullName>
    </submittedName>
</protein>
<dbReference type="EMBL" id="BAAAZN010000001">
    <property type="protein sequence ID" value="GAA3523127.1"/>
    <property type="molecule type" value="Genomic_DNA"/>
</dbReference>
<dbReference type="PANTHER" id="PTHR33744:SF1">
    <property type="entry name" value="DNA-BINDING TRANSCRIPTIONAL ACTIVATOR ADER"/>
    <property type="match status" value="1"/>
</dbReference>
<name>A0ABP6UVR2_9PSEU</name>